<evidence type="ECO:0000313" key="2">
    <source>
        <dbReference type="Proteomes" id="UP001567538"/>
    </source>
</evidence>
<reference evidence="1 2" key="1">
    <citation type="submission" date="2024-06" db="EMBL/GenBank/DDBJ databases">
        <title>A chromosome level genome sequence of Diviner's sage (Salvia divinorum).</title>
        <authorList>
            <person name="Ford S.A."/>
            <person name="Ro D.-K."/>
            <person name="Ness R.W."/>
            <person name="Phillips M.A."/>
        </authorList>
    </citation>
    <scope>NUCLEOTIDE SEQUENCE [LARGE SCALE GENOMIC DNA]</scope>
    <source>
        <strain evidence="1">SAF-2024a</strain>
        <tissue evidence="1">Leaf</tissue>
    </source>
</reference>
<dbReference type="InterPro" id="IPR040256">
    <property type="entry name" value="At4g02000-like"/>
</dbReference>
<dbReference type="Proteomes" id="UP001567538">
    <property type="component" value="Unassembled WGS sequence"/>
</dbReference>
<gene>
    <name evidence="1" type="ORF">AAHA92_15161</name>
</gene>
<organism evidence="1 2">
    <name type="scientific">Salvia divinorum</name>
    <name type="common">Maria pastora</name>
    <name type="synonym">Diviner's sage</name>
    <dbReference type="NCBI Taxonomy" id="28513"/>
    <lineage>
        <taxon>Eukaryota</taxon>
        <taxon>Viridiplantae</taxon>
        <taxon>Streptophyta</taxon>
        <taxon>Embryophyta</taxon>
        <taxon>Tracheophyta</taxon>
        <taxon>Spermatophyta</taxon>
        <taxon>Magnoliopsida</taxon>
        <taxon>eudicotyledons</taxon>
        <taxon>Gunneridae</taxon>
        <taxon>Pentapetalae</taxon>
        <taxon>asterids</taxon>
        <taxon>lamiids</taxon>
        <taxon>Lamiales</taxon>
        <taxon>Lamiaceae</taxon>
        <taxon>Nepetoideae</taxon>
        <taxon>Mentheae</taxon>
        <taxon>Salviinae</taxon>
        <taxon>Salvia</taxon>
        <taxon>Salvia subgen. Calosphace</taxon>
    </lineage>
</organism>
<protein>
    <recommendedName>
        <fullName evidence="3">DUF4283 domain-containing protein</fullName>
    </recommendedName>
</protein>
<evidence type="ECO:0000313" key="1">
    <source>
        <dbReference type="EMBL" id="KAL1554617.1"/>
    </source>
</evidence>
<comment type="caution">
    <text evidence="1">The sequence shown here is derived from an EMBL/GenBank/DDBJ whole genome shotgun (WGS) entry which is preliminary data.</text>
</comment>
<dbReference type="PANTHER" id="PTHR31286">
    <property type="entry name" value="GLYCINE-RICH CELL WALL STRUCTURAL PROTEIN 1.8-LIKE"/>
    <property type="match status" value="1"/>
</dbReference>
<name>A0ABD1HDV9_SALDI</name>
<dbReference type="AlphaFoldDB" id="A0ABD1HDV9"/>
<sequence>MEFVRKKCPCSIFRIPLILEPTKDDFNLKDKIKLNIPVWIRIPDLILWSKTTIEKIATSVGTPVAVVERTILKDTLDGPKVQVIINVMAEPRCKVKVIMPKEEKFIQEIEYDFLPKYCRLYQEFDHFNDCCLGLE</sequence>
<dbReference type="EMBL" id="JBEAFC010000006">
    <property type="protein sequence ID" value="KAL1554617.1"/>
    <property type="molecule type" value="Genomic_DNA"/>
</dbReference>
<evidence type="ECO:0008006" key="3">
    <source>
        <dbReference type="Google" id="ProtNLM"/>
    </source>
</evidence>
<proteinExistence type="predicted"/>
<accession>A0ABD1HDV9</accession>
<dbReference type="PANTHER" id="PTHR31286:SF180">
    <property type="entry name" value="OS10G0362600 PROTEIN"/>
    <property type="match status" value="1"/>
</dbReference>
<keyword evidence="2" id="KW-1185">Reference proteome</keyword>